<dbReference type="Pfam" id="PF06439">
    <property type="entry name" value="3keto-disac_hyd"/>
    <property type="match status" value="1"/>
</dbReference>
<keyword evidence="4" id="KW-1185">Reference proteome</keyword>
<accession>A0ABT8KJA6</accession>
<evidence type="ECO:0000313" key="3">
    <source>
        <dbReference type="EMBL" id="MDN5200348.1"/>
    </source>
</evidence>
<evidence type="ECO:0000259" key="2">
    <source>
        <dbReference type="Pfam" id="PF06439"/>
    </source>
</evidence>
<dbReference type="EMBL" id="JAUJEA010000001">
    <property type="protein sequence ID" value="MDN5200348.1"/>
    <property type="molecule type" value="Genomic_DNA"/>
</dbReference>
<feature type="chain" id="PRO_5046548950" evidence="1">
    <location>
        <begin position="26"/>
        <end position="243"/>
    </location>
</feature>
<dbReference type="RefSeq" id="WP_346750373.1">
    <property type="nucleotide sequence ID" value="NZ_JAUJEA010000001.1"/>
</dbReference>
<protein>
    <submittedName>
        <fullName evidence="3">DUF1080 domain-containing protein</fullName>
    </submittedName>
</protein>
<dbReference type="Proteomes" id="UP001172082">
    <property type="component" value="Unassembled WGS sequence"/>
</dbReference>
<evidence type="ECO:0000313" key="4">
    <source>
        <dbReference type="Proteomes" id="UP001172082"/>
    </source>
</evidence>
<sequence length="243" mass="27547">MYLPKAKLFPVTFLLMAMIHVPLFAQDVPTNQGGNEEGFKSIFDGKTLKGWKGDQVYWRVENGVIVGEITPKTILKNNTFLIWQDGEPENFELKLDCRISVNGNSGINYRSKAVSEISLALQGYQADIDGKNQWSGQNYEERGRAFLALRGQIARVDYNGKPQIIGSTGDKEGLTDFIKSDDWNEYHLIVRDNIMIHMINGHVMSIVIDDDQNNRAMKGLIGVQVHVGPPMKVEYRNIRLKEF</sequence>
<name>A0ABT8KJA6_9BACT</name>
<organism evidence="3 4">
    <name type="scientific">Splendidivirga corallicola</name>
    <dbReference type="NCBI Taxonomy" id="3051826"/>
    <lineage>
        <taxon>Bacteria</taxon>
        <taxon>Pseudomonadati</taxon>
        <taxon>Bacteroidota</taxon>
        <taxon>Cytophagia</taxon>
        <taxon>Cytophagales</taxon>
        <taxon>Splendidivirgaceae</taxon>
        <taxon>Splendidivirga</taxon>
    </lineage>
</organism>
<feature type="domain" description="3-keto-alpha-glucoside-1,2-lyase/3-keto-2-hydroxy-glucal hydratase" evidence="2">
    <location>
        <begin position="38"/>
        <end position="241"/>
    </location>
</feature>
<feature type="signal peptide" evidence="1">
    <location>
        <begin position="1"/>
        <end position="25"/>
    </location>
</feature>
<keyword evidence="1" id="KW-0732">Signal</keyword>
<reference evidence="3" key="1">
    <citation type="submission" date="2023-06" db="EMBL/GenBank/DDBJ databases">
        <title>Genomic of Parafulvivirga corallium.</title>
        <authorList>
            <person name="Wang G."/>
        </authorList>
    </citation>
    <scope>NUCLEOTIDE SEQUENCE</scope>
    <source>
        <strain evidence="3">BMA10</strain>
    </source>
</reference>
<proteinExistence type="predicted"/>
<evidence type="ECO:0000256" key="1">
    <source>
        <dbReference type="SAM" id="SignalP"/>
    </source>
</evidence>
<gene>
    <name evidence="3" type="ORF">QQ008_03225</name>
</gene>
<comment type="caution">
    <text evidence="3">The sequence shown here is derived from an EMBL/GenBank/DDBJ whole genome shotgun (WGS) entry which is preliminary data.</text>
</comment>
<dbReference type="InterPro" id="IPR010496">
    <property type="entry name" value="AL/BT2_dom"/>
</dbReference>
<dbReference type="Gene3D" id="2.60.120.560">
    <property type="entry name" value="Exo-inulinase, domain 1"/>
    <property type="match status" value="1"/>
</dbReference>